<evidence type="ECO:0000256" key="1">
    <source>
        <dbReference type="ARBA" id="ARBA00004141"/>
    </source>
</evidence>
<keyword evidence="9" id="KW-1185">Reference proteome</keyword>
<protein>
    <submittedName>
        <fullName evidence="8">Manganese transporter</fullName>
    </submittedName>
</protein>
<dbReference type="EMBL" id="PDEQ01000002">
    <property type="protein sequence ID" value="PEN14676.1"/>
    <property type="molecule type" value="Genomic_DNA"/>
</dbReference>
<keyword evidence="4 7" id="KW-1133">Transmembrane helix</keyword>
<evidence type="ECO:0000256" key="5">
    <source>
        <dbReference type="ARBA" id="ARBA00023136"/>
    </source>
</evidence>
<dbReference type="CDD" id="cd06550">
    <property type="entry name" value="TM_ABC_iron-siderophores_like"/>
    <property type="match status" value="1"/>
</dbReference>
<feature type="transmembrane region" description="Helical" evidence="7">
    <location>
        <begin position="62"/>
        <end position="79"/>
    </location>
</feature>
<evidence type="ECO:0000256" key="4">
    <source>
        <dbReference type="ARBA" id="ARBA00022989"/>
    </source>
</evidence>
<dbReference type="Proteomes" id="UP000220102">
    <property type="component" value="Unassembled WGS sequence"/>
</dbReference>
<evidence type="ECO:0000256" key="7">
    <source>
        <dbReference type="SAM" id="Phobius"/>
    </source>
</evidence>
<feature type="transmembrane region" description="Helical" evidence="7">
    <location>
        <begin position="214"/>
        <end position="238"/>
    </location>
</feature>
<keyword evidence="5 7" id="KW-0472">Membrane</keyword>
<dbReference type="InterPro" id="IPR037294">
    <property type="entry name" value="ABC_BtuC-like"/>
</dbReference>
<dbReference type="PANTHER" id="PTHR30477:SF0">
    <property type="entry name" value="METAL TRANSPORT SYSTEM MEMBRANE PROTEIN TM_0125-RELATED"/>
    <property type="match status" value="1"/>
</dbReference>
<proteinExistence type="inferred from homology"/>
<accession>A0A2A8D181</accession>
<gene>
    <name evidence="8" type="ORF">CRI94_05260</name>
</gene>
<comment type="caution">
    <text evidence="8">The sequence shown here is derived from an EMBL/GenBank/DDBJ whole genome shotgun (WGS) entry which is preliminary data.</text>
</comment>
<feature type="transmembrane region" description="Helical" evidence="7">
    <location>
        <begin position="174"/>
        <end position="202"/>
    </location>
</feature>
<dbReference type="AlphaFoldDB" id="A0A2A8D181"/>
<feature type="transmembrane region" description="Helical" evidence="7">
    <location>
        <begin position="132"/>
        <end position="154"/>
    </location>
</feature>
<sequence length="263" mass="27679">MIDAFQLAFMQRAMIASVLIGALASYFGVFVVQRRLSFLGVGLSHAAFGGVALGLLLQVDPMWVALPFTVVVALGINVVTQRGDIAGDTAIGIFFAVAIALGVVFLALTPRYTSDAFAYLFGSILAVQTSDVWLVAIVAATTLLLLPMWGRWAYASFDRDLAQAGRVPVQRDDLLLSVLLAVTIVASVKIAGIILIAAFLVIPAATARLLASRFRTMTAVSVGIGSLTAAIGLVLSYVLDVPSGATIVLVQAMLFFGAFIANR</sequence>
<comment type="subcellular location">
    <subcellularLocation>
        <location evidence="6">Cell membrane</location>
        <topology evidence="6">Multi-pass membrane protein</topology>
    </subcellularLocation>
    <subcellularLocation>
        <location evidence="1">Membrane</location>
        <topology evidence="1">Multi-pass membrane protein</topology>
    </subcellularLocation>
</comment>
<dbReference type="InterPro" id="IPR001626">
    <property type="entry name" value="ABC_TroCD"/>
</dbReference>
<evidence type="ECO:0000256" key="6">
    <source>
        <dbReference type="RuleBase" id="RU003943"/>
    </source>
</evidence>
<dbReference type="GO" id="GO:0010043">
    <property type="term" value="P:response to zinc ion"/>
    <property type="evidence" value="ECO:0007669"/>
    <property type="project" value="TreeGrafter"/>
</dbReference>
<keyword evidence="3 6" id="KW-0812">Transmembrane</keyword>
<evidence type="ECO:0000256" key="2">
    <source>
        <dbReference type="ARBA" id="ARBA00008034"/>
    </source>
</evidence>
<evidence type="ECO:0000313" key="8">
    <source>
        <dbReference type="EMBL" id="PEN14676.1"/>
    </source>
</evidence>
<feature type="transmembrane region" description="Helical" evidence="7">
    <location>
        <begin position="12"/>
        <end position="32"/>
    </location>
</feature>
<dbReference type="SUPFAM" id="SSF81345">
    <property type="entry name" value="ABC transporter involved in vitamin B12 uptake, BtuC"/>
    <property type="match status" value="1"/>
</dbReference>
<feature type="transmembrane region" description="Helical" evidence="7">
    <location>
        <begin position="38"/>
        <end position="57"/>
    </location>
</feature>
<dbReference type="Pfam" id="PF00950">
    <property type="entry name" value="ABC-3"/>
    <property type="match status" value="1"/>
</dbReference>
<organism evidence="8 9">
    <name type="scientific">Longibacter salinarum</name>
    <dbReference type="NCBI Taxonomy" id="1850348"/>
    <lineage>
        <taxon>Bacteria</taxon>
        <taxon>Pseudomonadati</taxon>
        <taxon>Rhodothermota</taxon>
        <taxon>Rhodothermia</taxon>
        <taxon>Rhodothermales</taxon>
        <taxon>Salisaetaceae</taxon>
        <taxon>Longibacter</taxon>
    </lineage>
</organism>
<dbReference type="PANTHER" id="PTHR30477">
    <property type="entry name" value="ABC-TRANSPORTER METAL-BINDING PROTEIN"/>
    <property type="match status" value="1"/>
</dbReference>
<dbReference type="GO" id="GO:0055085">
    <property type="term" value="P:transmembrane transport"/>
    <property type="evidence" value="ECO:0007669"/>
    <property type="project" value="InterPro"/>
</dbReference>
<dbReference type="Gene3D" id="1.10.3470.10">
    <property type="entry name" value="ABC transporter involved in vitamin B12 uptake, BtuC"/>
    <property type="match status" value="1"/>
</dbReference>
<name>A0A2A8D181_9BACT</name>
<evidence type="ECO:0000256" key="3">
    <source>
        <dbReference type="ARBA" id="ARBA00022692"/>
    </source>
</evidence>
<reference evidence="8 9" key="1">
    <citation type="submission" date="2017-10" db="EMBL/GenBank/DDBJ databases">
        <title>Draft genome of Longibacter Salinarum.</title>
        <authorList>
            <person name="Goh K.M."/>
            <person name="Shamsir M.S."/>
            <person name="Lim S.W."/>
        </authorList>
    </citation>
    <scope>NUCLEOTIDE SEQUENCE [LARGE SCALE GENOMIC DNA]</scope>
    <source>
        <strain evidence="8 9">KCTC 52045</strain>
    </source>
</reference>
<feature type="transmembrane region" description="Helical" evidence="7">
    <location>
        <begin position="244"/>
        <end position="261"/>
    </location>
</feature>
<dbReference type="GO" id="GO:0043190">
    <property type="term" value="C:ATP-binding cassette (ABC) transporter complex"/>
    <property type="evidence" value="ECO:0007669"/>
    <property type="project" value="InterPro"/>
</dbReference>
<keyword evidence="6" id="KW-0813">Transport</keyword>
<feature type="transmembrane region" description="Helical" evidence="7">
    <location>
        <begin position="91"/>
        <end position="112"/>
    </location>
</feature>
<comment type="similarity">
    <text evidence="2 6">Belongs to the ABC-3 integral membrane protein family.</text>
</comment>
<evidence type="ECO:0000313" key="9">
    <source>
        <dbReference type="Proteomes" id="UP000220102"/>
    </source>
</evidence>
<dbReference type="OrthoDB" id="9798540at2"/>